<sequence length="42" mass="5262">MIVSKFYSAPHILVNYWLVNYWLVNYWLVNYWLVNIRRADMP</sequence>
<gene>
    <name evidence="2" type="ORF">AGR3A_Cc290005</name>
</gene>
<proteinExistence type="predicted"/>
<evidence type="ECO:0000256" key="1">
    <source>
        <dbReference type="SAM" id="Phobius"/>
    </source>
</evidence>
<evidence type="ECO:0000313" key="2">
    <source>
        <dbReference type="EMBL" id="CUX25335.1"/>
    </source>
</evidence>
<keyword evidence="1" id="KW-1133">Transmembrane helix</keyword>
<reference evidence="3" key="1">
    <citation type="submission" date="2016-01" db="EMBL/GenBank/DDBJ databases">
        <authorList>
            <person name="Regsiter A."/>
            <person name="william w."/>
        </authorList>
    </citation>
    <scope>NUCLEOTIDE SEQUENCE [LARGE SCALE GENOMIC DNA]</scope>
    <source>
        <strain evidence="3">CFBP 6623</strain>
    </source>
</reference>
<organism evidence="2 3">
    <name type="scientific">Agrobacterium tomkonis CFBP 6623</name>
    <dbReference type="NCBI Taxonomy" id="1183432"/>
    <lineage>
        <taxon>Bacteria</taxon>
        <taxon>Pseudomonadati</taxon>
        <taxon>Pseudomonadota</taxon>
        <taxon>Alphaproteobacteria</taxon>
        <taxon>Hyphomicrobiales</taxon>
        <taxon>Rhizobiaceae</taxon>
        <taxon>Rhizobium/Agrobacterium group</taxon>
        <taxon>Agrobacterium</taxon>
        <taxon>Agrobacterium tumefaciens complex</taxon>
    </lineage>
</organism>
<keyword evidence="1" id="KW-0472">Membrane</keyword>
<keyword evidence="1" id="KW-0812">Transmembrane</keyword>
<evidence type="ECO:0000313" key="3">
    <source>
        <dbReference type="Proteomes" id="UP000191988"/>
    </source>
</evidence>
<dbReference type="AlphaFoldDB" id="A0A1S7PRB0"/>
<name>A0A1S7PRB0_9HYPH</name>
<dbReference type="Proteomes" id="UP000191988">
    <property type="component" value="Unassembled WGS sequence"/>
</dbReference>
<keyword evidence="3" id="KW-1185">Reference proteome</keyword>
<protein>
    <submittedName>
        <fullName evidence="2">Uncharacterized protein</fullName>
    </submittedName>
</protein>
<accession>A0A1S7PRB0</accession>
<feature type="transmembrane region" description="Helical" evidence="1">
    <location>
        <begin position="12"/>
        <end position="34"/>
    </location>
</feature>
<dbReference type="EMBL" id="FBWK01000022">
    <property type="protein sequence ID" value="CUX25335.1"/>
    <property type="molecule type" value="Genomic_DNA"/>
</dbReference>